<dbReference type="STRING" id="396014.BF93_06020"/>
<gene>
    <name evidence="1" type="ORF">BF93_06020</name>
</gene>
<keyword evidence="2" id="KW-1185">Reference proteome</keyword>
<sequence length="160" mass="17768">MPRVHTSQIYLPGAASAPGRHEYDVAELRAFFGGEDALEDDSVLMSATPKDSDVIRPLPLRPHGASLSYEHIPRRGFSLSWQRPEKDGVARPLLLSVGRQEMLQVFQQKENQAHVPLGTCIPGHKAFRVVEDFASDPERPSGIVEWVEAGQLDWPEAFGD</sequence>
<dbReference type="EMBL" id="JDYK01000002">
    <property type="protein sequence ID" value="EWS82970.1"/>
    <property type="molecule type" value="Genomic_DNA"/>
</dbReference>
<comment type="caution">
    <text evidence="1">The sequence shown here is derived from an EMBL/GenBank/DDBJ whole genome shotgun (WGS) entry which is preliminary data.</text>
</comment>
<evidence type="ECO:0000313" key="2">
    <source>
        <dbReference type="Proteomes" id="UP000023067"/>
    </source>
</evidence>
<protein>
    <submittedName>
        <fullName evidence="1">Uncharacterized protein</fullName>
    </submittedName>
</protein>
<dbReference type="HOGENOM" id="CLU_1648891_0_0_11"/>
<evidence type="ECO:0000313" key="1">
    <source>
        <dbReference type="EMBL" id="EWS82970.1"/>
    </source>
</evidence>
<dbReference type="AlphaFoldDB" id="Z9JX74"/>
<dbReference type="Proteomes" id="UP000023067">
    <property type="component" value="Unassembled WGS sequence"/>
</dbReference>
<proteinExistence type="predicted"/>
<name>Z9JX74_9MICO</name>
<accession>Z9JX74</accession>
<organism evidence="1 2">
    <name type="scientific">Brachybacterium phenoliresistens</name>
    <dbReference type="NCBI Taxonomy" id="396014"/>
    <lineage>
        <taxon>Bacteria</taxon>
        <taxon>Bacillati</taxon>
        <taxon>Actinomycetota</taxon>
        <taxon>Actinomycetes</taxon>
        <taxon>Micrococcales</taxon>
        <taxon>Dermabacteraceae</taxon>
        <taxon>Brachybacterium</taxon>
    </lineage>
</organism>
<dbReference type="RefSeq" id="WP_038370074.1">
    <property type="nucleotide sequence ID" value="NZ_BAAAOW010000001.1"/>
</dbReference>
<reference evidence="1 2" key="1">
    <citation type="submission" date="2014-02" db="EMBL/GenBank/DDBJ databases">
        <title>Genome sequence of Brachybacterium phenoliresistens strain W13A50.</title>
        <authorList>
            <person name="Wang X."/>
        </authorList>
    </citation>
    <scope>NUCLEOTIDE SEQUENCE [LARGE SCALE GENOMIC DNA]</scope>
    <source>
        <strain evidence="1 2">W13A50</strain>
    </source>
</reference>
<dbReference type="PATRIC" id="fig|396014.3.peg.204"/>
<dbReference type="OrthoDB" id="7016651at2"/>